<protein>
    <submittedName>
        <fullName evidence="1">Uncharacterized protein</fullName>
    </submittedName>
</protein>
<evidence type="ECO:0000313" key="2">
    <source>
        <dbReference type="Proteomes" id="UP000182126"/>
    </source>
</evidence>
<dbReference type="EMBL" id="LT629770">
    <property type="protein sequence ID" value="SDS49449.1"/>
    <property type="molecule type" value="Genomic_DNA"/>
</dbReference>
<organism evidence="1 2">
    <name type="scientific">Microbacterium paraoxydans</name>
    <dbReference type="NCBI Taxonomy" id="199592"/>
    <lineage>
        <taxon>Bacteria</taxon>
        <taxon>Bacillati</taxon>
        <taxon>Actinomycetota</taxon>
        <taxon>Actinomycetes</taxon>
        <taxon>Micrococcales</taxon>
        <taxon>Microbacteriaceae</taxon>
        <taxon>Microbacterium</taxon>
    </lineage>
</organism>
<name>A0A1H1SPX1_9MICO</name>
<dbReference type="PROSITE" id="PS51257">
    <property type="entry name" value="PROKAR_LIPOPROTEIN"/>
    <property type="match status" value="1"/>
</dbReference>
<proteinExistence type="predicted"/>
<evidence type="ECO:0000313" key="1">
    <source>
        <dbReference type="EMBL" id="SDS49449.1"/>
    </source>
</evidence>
<accession>A0A1H1SPX1</accession>
<sequence length="251" mass="26413">MSSSRSPRRRLPSVLAPAVVLALVLVGCMPAAPPSPTPSSTDVELFSAEDGVRSSVDFVFALLAAGDEESAAENLYPAVAFEQPLALLLTRSGVYTQIEDRPKILSVDDVTATEDGKSGTATVTYEMAGAEHTDTVELRRTSANERGADDYAIVTSEEDFGLDASGVELLPADTVYRIHDVDVSAAFLAARALADGDKVPRIPAFGGTYPLEITVPGPNGFTETVTLQTSTFLGGDGTDGVLRDFAVEHGY</sequence>
<dbReference type="AlphaFoldDB" id="A0A1H1SPX1"/>
<gene>
    <name evidence="1" type="ORF">SAMN04489809_1978</name>
</gene>
<dbReference type="Proteomes" id="UP000182126">
    <property type="component" value="Chromosome I"/>
</dbReference>
<reference evidence="1 2" key="1">
    <citation type="submission" date="2016-10" db="EMBL/GenBank/DDBJ databases">
        <authorList>
            <person name="de Groot N.N."/>
        </authorList>
    </citation>
    <scope>NUCLEOTIDE SEQUENCE [LARGE SCALE GENOMIC DNA]</scope>
    <source>
        <strain evidence="1 2">DSM 15019</strain>
    </source>
</reference>